<accession>A0A8H6G3P6</accession>
<dbReference type="Proteomes" id="UP000578531">
    <property type="component" value="Unassembled WGS sequence"/>
</dbReference>
<organism evidence="1 2">
    <name type="scientific">Letharia columbiana</name>
    <dbReference type="NCBI Taxonomy" id="112416"/>
    <lineage>
        <taxon>Eukaryota</taxon>
        <taxon>Fungi</taxon>
        <taxon>Dikarya</taxon>
        <taxon>Ascomycota</taxon>
        <taxon>Pezizomycotina</taxon>
        <taxon>Lecanoromycetes</taxon>
        <taxon>OSLEUM clade</taxon>
        <taxon>Lecanoromycetidae</taxon>
        <taxon>Lecanorales</taxon>
        <taxon>Lecanorineae</taxon>
        <taxon>Parmeliaceae</taxon>
        <taxon>Letharia</taxon>
    </lineage>
</organism>
<evidence type="ECO:0000313" key="1">
    <source>
        <dbReference type="EMBL" id="KAF6239978.1"/>
    </source>
</evidence>
<proteinExistence type="predicted"/>
<sequence>MVYSERHPSAAGTVPFDTISMLFNALSIYGWPSGSNIDSEEAVLFAKYHDINCMVTAYPLLEANKALADTMAGKARFRAVLTMGDKGQKET</sequence>
<name>A0A8H6G3P6_9LECA</name>
<dbReference type="Gene3D" id="3.40.50.720">
    <property type="entry name" value="NAD(P)-binding Rossmann-like Domain"/>
    <property type="match status" value="1"/>
</dbReference>
<reference evidence="1 2" key="1">
    <citation type="journal article" date="2020" name="Genomics">
        <title>Complete, high-quality genomes from long-read metagenomic sequencing of two wolf lichen thalli reveals enigmatic genome architecture.</title>
        <authorList>
            <person name="McKenzie S.K."/>
            <person name="Walston R.F."/>
            <person name="Allen J.L."/>
        </authorList>
    </citation>
    <scope>NUCLEOTIDE SEQUENCE [LARGE SCALE GENOMIC DNA]</scope>
    <source>
        <strain evidence="1">WasteWater2</strain>
    </source>
</reference>
<protein>
    <submittedName>
        <fullName evidence="1">Uncharacterized protein</fullName>
    </submittedName>
</protein>
<dbReference type="RefSeq" id="XP_037169247.1">
    <property type="nucleotide sequence ID" value="XM_037303525.1"/>
</dbReference>
<evidence type="ECO:0000313" key="2">
    <source>
        <dbReference type="Proteomes" id="UP000578531"/>
    </source>
</evidence>
<dbReference type="AlphaFoldDB" id="A0A8H6G3P6"/>
<dbReference type="EMBL" id="JACCJC010000004">
    <property type="protein sequence ID" value="KAF6239978.1"/>
    <property type="molecule type" value="Genomic_DNA"/>
</dbReference>
<gene>
    <name evidence="1" type="ORF">HO173_001586</name>
</gene>
<dbReference type="GeneID" id="59283260"/>
<keyword evidence="2" id="KW-1185">Reference proteome</keyword>
<comment type="caution">
    <text evidence="1">The sequence shown here is derived from an EMBL/GenBank/DDBJ whole genome shotgun (WGS) entry which is preliminary data.</text>
</comment>
<dbReference type="OrthoDB" id="256333at2759"/>
<dbReference type="Gene3D" id="3.90.180.10">
    <property type="entry name" value="Medium-chain alcohol dehydrogenases, catalytic domain"/>
    <property type="match status" value="1"/>
</dbReference>